<gene>
    <name evidence="2" type="ORF">JH395_03280</name>
    <name evidence="1" type="ORF">Lp19_0059</name>
</gene>
<dbReference type="Proteomes" id="UP000076882">
    <property type="component" value="Unassembled WGS sequence"/>
</dbReference>
<protein>
    <submittedName>
        <fullName evidence="1 2">Antitoxin MazE</fullName>
    </submittedName>
</protein>
<dbReference type="KEGG" id="lpb:SH83_12115"/>
<evidence type="ECO:0000313" key="2">
    <source>
        <dbReference type="EMBL" id="QQM61594.1"/>
    </source>
</evidence>
<reference evidence="1 3" key="1">
    <citation type="submission" date="2016-03" db="EMBL/GenBank/DDBJ databases">
        <title>Comparative genomics of 54 Lactobacillus plantarum strains reveals genomic uncoupling from niche constraints.</title>
        <authorList>
            <person name="Martino M.E."/>
        </authorList>
    </citation>
    <scope>NUCLEOTIDE SEQUENCE [LARGE SCALE GENOMIC DNA]</scope>
    <source>
        <strain evidence="1 3">19.1</strain>
    </source>
</reference>
<reference evidence="2 4" key="2">
    <citation type="submission" date="2020-12" db="EMBL/GenBank/DDBJ databases">
        <title>Whole genome sequencing of Lactobacillus plantarum PC518.</title>
        <authorList>
            <person name="Guo Q."/>
        </authorList>
    </citation>
    <scope>NUCLEOTIDE SEQUENCE [LARGE SCALE GENOMIC DNA]</scope>
    <source>
        <strain evidence="2 4">PC518</strain>
    </source>
</reference>
<dbReference type="InterPro" id="IPR037914">
    <property type="entry name" value="SpoVT-AbrB_sf"/>
</dbReference>
<evidence type="ECO:0000313" key="3">
    <source>
        <dbReference type="Proteomes" id="UP000076882"/>
    </source>
</evidence>
<dbReference type="PATRIC" id="fig|1590.142.peg.2594"/>
<dbReference type="RefSeq" id="WP_011101947.1">
    <property type="nucleotide sequence ID" value="NZ_CAKMAN010000003.1"/>
</dbReference>
<dbReference type="GeneID" id="89670084"/>
<proteinExistence type="predicted"/>
<evidence type="ECO:0000313" key="1">
    <source>
        <dbReference type="EMBL" id="KZU98997.1"/>
    </source>
</evidence>
<dbReference type="SUPFAM" id="SSF89447">
    <property type="entry name" value="AbrB/MazE/MraZ-like"/>
    <property type="match status" value="1"/>
</dbReference>
<sequence length="73" mass="8207">MEVSIRKIGNAQGIIFPNELNLEVGARYRIEQSGPALIMTPINSELFANPDDWVGFRDSISQADREWDQLADS</sequence>
<dbReference type="Proteomes" id="UP000595466">
    <property type="component" value="Chromosome"/>
</dbReference>
<dbReference type="EMBL" id="LUXM01000001">
    <property type="protein sequence ID" value="KZU98997.1"/>
    <property type="molecule type" value="Genomic_DNA"/>
</dbReference>
<dbReference type="AlphaFoldDB" id="A0A0M0CLH2"/>
<accession>A0A0M0CLH2</accession>
<name>A0A0M0CLH2_LACPN</name>
<organism evidence="1 3">
    <name type="scientific">Lactiplantibacillus plantarum</name>
    <name type="common">Lactobacillus plantarum</name>
    <dbReference type="NCBI Taxonomy" id="1590"/>
    <lineage>
        <taxon>Bacteria</taxon>
        <taxon>Bacillati</taxon>
        <taxon>Bacillota</taxon>
        <taxon>Bacilli</taxon>
        <taxon>Lactobacillales</taxon>
        <taxon>Lactobacillaceae</taxon>
        <taxon>Lactiplantibacillus</taxon>
    </lineage>
</organism>
<dbReference type="Gene3D" id="2.10.260.10">
    <property type="match status" value="1"/>
</dbReference>
<dbReference type="EMBL" id="CP066817">
    <property type="protein sequence ID" value="QQM61594.1"/>
    <property type="molecule type" value="Genomic_DNA"/>
</dbReference>
<evidence type="ECO:0000313" key="4">
    <source>
        <dbReference type="Proteomes" id="UP000595466"/>
    </source>
</evidence>